<evidence type="ECO:0008006" key="18">
    <source>
        <dbReference type="Google" id="ProtNLM"/>
    </source>
</evidence>
<dbReference type="GO" id="GO:0005886">
    <property type="term" value="C:plasma membrane"/>
    <property type="evidence" value="ECO:0007669"/>
    <property type="project" value="UniProtKB-SubCell"/>
</dbReference>
<dbReference type="InterPro" id="IPR011541">
    <property type="entry name" value="Ni/Co_transpt_high_affinity"/>
</dbReference>
<dbReference type="GO" id="GO:0015099">
    <property type="term" value="F:nickel cation transmembrane transporter activity"/>
    <property type="evidence" value="ECO:0007669"/>
    <property type="project" value="InterPro"/>
</dbReference>
<evidence type="ECO:0000256" key="7">
    <source>
        <dbReference type="ARBA" id="ARBA00022692"/>
    </source>
</evidence>
<evidence type="ECO:0000256" key="2">
    <source>
        <dbReference type="ARBA" id="ARBA00004651"/>
    </source>
</evidence>
<keyword evidence="11 14" id="KW-0472">Membrane</keyword>
<dbReference type="PANTHER" id="PTHR40659">
    <property type="entry name" value="NICKEL/COBALT EFFLUX SYSTEM RCNA"/>
    <property type="match status" value="1"/>
</dbReference>
<evidence type="ECO:0000256" key="1">
    <source>
        <dbReference type="ARBA" id="ARBA00002510"/>
    </source>
</evidence>
<organism evidence="16 17">
    <name type="scientific">Pseudovibrio exalbescens</name>
    <dbReference type="NCBI Taxonomy" id="197461"/>
    <lineage>
        <taxon>Bacteria</taxon>
        <taxon>Pseudomonadati</taxon>
        <taxon>Pseudomonadota</taxon>
        <taxon>Alphaproteobacteria</taxon>
        <taxon>Hyphomicrobiales</taxon>
        <taxon>Stappiaceae</taxon>
        <taxon>Pseudovibrio</taxon>
    </lineage>
</organism>
<dbReference type="GO" id="GO:0046583">
    <property type="term" value="F:monoatomic cation efflux transmembrane transporter activity"/>
    <property type="evidence" value="ECO:0007669"/>
    <property type="project" value="TreeGrafter"/>
</dbReference>
<keyword evidence="9" id="KW-0406">Ion transport</keyword>
<feature type="transmembrane region" description="Helical" evidence="14">
    <location>
        <begin position="440"/>
        <end position="459"/>
    </location>
</feature>
<dbReference type="GO" id="GO:0010045">
    <property type="term" value="P:response to nickel cation"/>
    <property type="evidence" value="ECO:0007669"/>
    <property type="project" value="TreeGrafter"/>
</dbReference>
<dbReference type="Pfam" id="PF03824">
    <property type="entry name" value="NicO"/>
    <property type="match status" value="2"/>
</dbReference>
<feature type="transmembrane region" description="Helical" evidence="14">
    <location>
        <begin position="643"/>
        <end position="666"/>
    </location>
</feature>
<evidence type="ECO:0000256" key="9">
    <source>
        <dbReference type="ARBA" id="ARBA00023065"/>
    </source>
</evidence>
<feature type="region of interest" description="Disordered" evidence="13">
    <location>
        <begin position="521"/>
        <end position="546"/>
    </location>
</feature>
<keyword evidence="12" id="KW-0170">Cobalt</keyword>
<feature type="transmembrane region" description="Helical" evidence="14">
    <location>
        <begin position="358"/>
        <end position="378"/>
    </location>
</feature>
<evidence type="ECO:0000256" key="6">
    <source>
        <dbReference type="ARBA" id="ARBA00022596"/>
    </source>
</evidence>
<dbReference type="Proteomes" id="UP000185783">
    <property type="component" value="Unassembled WGS sequence"/>
</dbReference>
<evidence type="ECO:0000256" key="12">
    <source>
        <dbReference type="ARBA" id="ARBA00023285"/>
    </source>
</evidence>
<reference evidence="16 17" key="1">
    <citation type="submission" date="2016-03" db="EMBL/GenBank/DDBJ databases">
        <title>Genome sequence of Nesiotobacter sp. nov., a moderately halophilic alphaproteobacterium isolated from the Yellow Sea, China.</title>
        <authorList>
            <person name="Zhang G."/>
            <person name="Zhang R."/>
        </authorList>
    </citation>
    <scope>NUCLEOTIDE SEQUENCE [LARGE SCALE GENOMIC DNA]</scope>
    <source>
        <strain evidence="16 17">WB1-6</strain>
    </source>
</reference>
<feature type="chain" id="PRO_5010561956" description="Nickel/cobalt efflux protein RcnA" evidence="15">
    <location>
        <begin position="24"/>
        <end position="667"/>
    </location>
</feature>
<feature type="region of interest" description="Disordered" evidence="13">
    <location>
        <begin position="287"/>
        <end position="318"/>
    </location>
</feature>
<evidence type="ECO:0000256" key="3">
    <source>
        <dbReference type="ARBA" id="ARBA00022426"/>
    </source>
</evidence>
<dbReference type="GO" id="GO:0032025">
    <property type="term" value="P:response to cobalt ion"/>
    <property type="evidence" value="ECO:0007669"/>
    <property type="project" value="TreeGrafter"/>
</dbReference>
<keyword evidence="10" id="KW-0921">Nickel transport</keyword>
<dbReference type="AlphaFoldDB" id="A0A1U7JHK4"/>
<dbReference type="PROSITE" id="PS00018">
    <property type="entry name" value="EF_HAND_1"/>
    <property type="match status" value="1"/>
</dbReference>
<keyword evidence="17" id="KW-1185">Reference proteome</keyword>
<feature type="transmembrane region" description="Helical" evidence="14">
    <location>
        <begin position="399"/>
        <end position="420"/>
    </location>
</feature>
<comment type="caution">
    <text evidence="16">The sequence shown here is derived from an EMBL/GenBank/DDBJ whole genome shotgun (WGS) entry which is preliminary data.</text>
</comment>
<dbReference type="InterPro" id="IPR010412">
    <property type="entry name" value="DUF1007"/>
</dbReference>
<dbReference type="GO" id="GO:0006824">
    <property type="term" value="P:cobalt ion transport"/>
    <property type="evidence" value="ECO:0007669"/>
    <property type="project" value="UniProtKB-KW"/>
</dbReference>
<dbReference type="PANTHER" id="PTHR40659:SF1">
    <property type="entry name" value="NICKEL_COBALT EFFLUX SYSTEM RCNA"/>
    <property type="match status" value="1"/>
</dbReference>
<evidence type="ECO:0000313" key="17">
    <source>
        <dbReference type="Proteomes" id="UP000185783"/>
    </source>
</evidence>
<feature type="compositionally biased region" description="Polar residues" evidence="13">
    <location>
        <begin position="295"/>
        <end position="318"/>
    </location>
</feature>
<evidence type="ECO:0000256" key="8">
    <source>
        <dbReference type="ARBA" id="ARBA00022989"/>
    </source>
</evidence>
<dbReference type="Pfam" id="PF06226">
    <property type="entry name" value="DUF1007"/>
    <property type="match status" value="1"/>
</dbReference>
<dbReference type="EMBL" id="LVVZ01000015">
    <property type="protein sequence ID" value="OKL44131.1"/>
    <property type="molecule type" value="Genomic_DNA"/>
</dbReference>
<name>A0A1U7JHK4_9HYPH</name>
<accession>A0A1U7JHK4</accession>
<evidence type="ECO:0000256" key="14">
    <source>
        <dbReference type="SAM" id="Phobius"/>
    </source>
</evidence>
<dbReference type="InterPro" id="IPR051224">
    <property type="entry name" value="NiCoT_RcnA"/>
</dbReference>
<evidence type="ECO:0000256" key="4">
    <source>
        <dbReference type="ARBA" id="ARBA00022448"/>
    </source>
</evidence>
<feature type="signal peptide" evidence="15">
    <location>
        <begin position="1"/>
        <end position="23"/>
    </location>
</feature>
<feature type="transmembrane region" description="Helical" evidence="14">
    <location>
        <begin position="594"/>
        <end position="622"/>
    </location>
</feature>
<gene>
    <name evidence="16" type="ORF">A3843_10380</name>
</gene>
<evidence type="ECO:0000256" key="11">
    <source>
        <dbReference type="ARBA" id="ARBA00023136"/>
    </source>
</evidence>
<evidence type="ECO:0000256" key="5">
    <source>
        <dbReference type="ARBA" id="ARBA00022475"/>
    </source>
</evidence>
<protein>
    <recommendedName>
        <fullName evidence="18">Nickel/cobalt efflux protein RcnA</fullName>
    </recommendedName>
</protein>
<keyword evidence="7 14" id="KW-0812">Transmembrane</keyword>
<keyword evidence="3" id="KW-0171">Cobalt transport</keyword>
<keyword evidence="4" id="KW-0813">Transport</keyword>
<evidence type="ECO:0000313" key="16">
    <source>
        <dbReference type="EMBL" id="OKL44131.1"/>
    </source>
</evidence>
<dbReference type="InterPro" id="IPR018247">
    <property type="entry name" value="EF_Hand_1_Ca_BS"/>
</dbReference>
<comment type="function">
    <text evidence="1">Efflux system for nickel and cobalt.</text>
</comment>
<comment type="subcellular location">
    <subcellularLocation>
        <location evidence="2">Cell membrane</location>
        <topology evidence="2">Multi-pass membrane protein</topology>
    </subcellularLocation>
</comment>
<feature type="transmembrane region" description="Helical" evidence="14">
    <location>
        <begin position="566"/>
        <end position="588"/>
    </location>
</feature>
<sequence>MRPVLIKALMLLCCVVMPGVALAHPHVFIQAKAELVFNDEGYLTHINHTWLFDDMYTAFAVQGLDADGDGTLSQSELKDLAGVNVQGMEEFGYFTFGDDTRVEMDFVTPRDEWMRMLTTAFDDYWMVSEEDKKAIAEDRAAGRDVQVPENVSMAELNFTLPLKDPLKADRPLTVDVYDPTYYVDFRWAPATAVTLKNPPGQCEVELIHPPELDAQVAAQLATIGADVRQIPIELRSITENLINQVIVTCDEAKAFVAENGGTGSALMDGQDAIAALTAAPEAKSTPLNGLGKSTAVATAQTPTDGASSSQAAMDSKTQSQQHGTGLWAQAMGTIAALQNDFYRELTRYLRSFRSSPEAGLWLMVISFLYGVFHAAGPGHGKAIISTYVVADEQTLKKGVVLSFLSSLAQAMTAIVLVGGVGVALSLTSMAITETTRWFEVGSYAMVFALGLWMVWTRVLRPLIPADLREALAETSCGCGQFETKDFDYEAYKSSKAKPVLETAGVAAVAEPVGAMANVAHHSHDHDHDHGHAHSSHHHHDHDGCCGHSHAPDPAQLKNVKLDLWSAWSIILAIGLRPCTGALIVLAFALSQGMIWAGIASTLVMGIGTGITVAAIASLAVLARDTAYGIWGRSSRSGVLLHRTVSAVGSLFVCMIGGALFFASVGWY</sequence>
<keyword evidence="6" id="KW-0533">Nickel</keyword>
<keyword evidence="15" id="KW-0732">Signal</keyword>
<dbReference type="STRING" id="197461.A3843_10380"/>
<evidence type="ECO:0000256" key="10">
    <source>
        <dbReference type="ARBA" id="ARBA00023112"/>
    </source>
</evidence>
<feature type="compositionally biased region" description="Basic and acidic residues" evidence="13">
    <location>
        <begin position="521"/>
        <end position="531"/>
    </location>
</feature>
<evidence type="ECO:0000256" key="13">
    <source>
        <dbReference type="SAM" id="MobiDB-lite"/>
    </source>
</evidence>
<evidence type="ECO:0000256" key="15">
    <source>
        <dbReference type="SAM" id="SignalP"/>
    </source>
</evidence>
<keyword evidence="5" id="KW-1003">Cell membrane</keyword>
<keyword evidence="8 14" id="KW-1133">Transmembrane helix</keyword>
<proteinExistence type="predicted"/>